<dbReference type="FunFam" id="3.40.50.720:FF:000047">
    <property type="entry name" value="NADP-dependent L-serine/L-allo-threonine dehydrogenase"/>
    <property type="match status" value="1"/>
</dbReference>
<dbReference type="InterPro" id="IPR057326">
    <property type="entry name" value="KR_dom"/>
</dbReference>
<dbReference type="SUPFAM" id="SSF51735">
    <property type="entry name" value="NAD(P)-binding Rossmann-fold domains"/>
    <property type="match status" value="1"/>
</dbReference>
<dbReference type="AlphaFoldDB" id="A0A5C4JRS8"/>
<dbReference type="OrthoDB" id="9810734at2"/>
<sequence>MENVKDKVIAITGASSGIGRATAVTLAEAGARLVLGARRAERLETLAAEIEAAGGTAIAHETDVTDRASVQRLVDRATETFGRLDVFIGNAGVGPISGLDDLRVADWEAMVDVNFKGALYGIAATLPVFRRQSAGHFISVISVAGLRVVPGMAVYAATKNAVRTLHEGLRQEAGPDLRVTGISPGYVRTEFGDAIPDQKLREQVASGMDMAISPEAIARSILFAIAQPADVDIGDIVIRPTAQG</sequence>
<comment type="similarity">
    <text evidence="1 3">Belongs to the short-chain dehydrogenases/reductases (SDR) family.</text>
</comment>
<dbReference type="Proteomes" id="UP000307874">
    <property type="component" value="Unassembled WGS sequence"/>
</dbReference>
<accession>A0A5C4JRS8</accession>
<comment type="caution">
    <text evidence="5">The sequence shown here is derived from an EMBL/GenBank/DDBJ whole genome shotgun (WGS) entry which is preliminary data.</text>
</comment>
<evidence type="ECO:0000256" key="1">
    <source>
        <dbReference type="ARBA" id="ARBA00006484"/>
    </source>
</evidence>
<proteinExistence type="inferred from homology"/>
<gene>
    <name evidence="5" type="ORF">FF124_07440</name>
</gene>
<evidence type="ECO:0000313" key="5">
    <source>
        <dbReference type="EMBL" id="TNB48165.1"/>
    </source>
</evidence>
<evidence type="ECO:0000256" key="3">
    <source>
        <dbReference type="RuleBase" id="RU000363"/>
    </source>
</evidence>
<organism evidence="5 6">
    <name type="scientific">Martelella lutilitoris</name>
    <dbReference type="NCBI Taxonomy" id="2583532"/>
    <lineage>
        <taxon>Bacteria</taxon>
        <taxon>Pseudomonadati</taxon>
        <taxon>Pseudomonadota</taxon>
        <taxon>Alphaproteobacteria</taxon>
        <taxon>Hyphomicrobiales</taxon>
        <taxon>Aurantimonadaceae</taxon>
        <taxon>Martelella</taxon>
    </lineage>
</organism>
<dbReference type="EMBL" id="VCLB01000004">
    <property type="protein sequence ID" value="TNB48165.1"/>
    <property type="molecule type" value="Genomic_DNA"/>
</dbReference>
<reference evidence="5 6" key="2">
    <citation type="submission" date="2019-06" db="EMBL/GenBank/DDBJ databases">
        <title>Martelella lutilitoris sp. nov., isolated from a tidal mudflat.</title>
        <authorList>
            <person name="Kim Y.-J."/>
        </authorList>
    </citation>
    <scope>NUCLEOTIDE SEQUENCE [LARGE SCALE GENOMIC DNA]</scope>
    <source>
        <strain evidence="5 6">GH2-6</strain>
    </source>
</reference>
<keyword evidence="2" id="KW-0560">Oxidoreductase</keyword>
<dbReference type="SMART" id="SM00822">
    <property type="entry name" value="PKS_KR"/>
    <property type="match status" value="1"/>
</dbReference>
<evidence type="ECO:0000259" key="4">
    <source>
        <dbReference type="SMART" id="SM00822"/>
    </source>
</evidence>
<dbReference type="PANTHER" id="PTHR43115:SF4">
    <property type="entry name" value="DEHYDROGENASE_REDUCTASE SDR FAMILY MEMBER 11"/>
    <property type="match status" value="1"/>
</dbReference>
<dbReference type="Pfam" id="PF00106">
    <property type="entry name" value="adh_short"/>
    <property type="match status" value="1"/>
</dbReference>
<dbReference type="InterPro" id="IPR036291">
    <property type="entry name" value="NAD(P)-bd_dom_sf"/>
</dbReference>
<evidence type="ECO:0000313" key="6">
    <source>
        <dbReference type="Proteomes" id="UP000307874"/>
    </source>
</evidence>
<name>A0A5C4JRS8_9HYPH</name>
<dbReference type="RefSeq" id="WP_138747874.1">
    <property type="nucleotide sequence ID" value="NZ_VCLB01000004.1"/>
</dbReference>
<feature type="domain" description="Ketoreductase" evidence="4">
    <location>
        <begin position="7"/>
        <end position="189"/>
    </location>
</feature>
<dbReference type="PRINTS" id="PR00080">
    <property type="entry name" value="SDRFAMILY"/>
</dbReference>
<reference evidence="5 6" key="1">
    <citation type="submission" date="2019-05" db="EMBL/GenBank/DDBJ databases">
        <authorList>
            <person name="Lee S.D."/>
        </authorList>
    </citation>
    <scope>NUCLEOTIDE SEQUENCE [LARGE SCALE GENOMIC DNA]</scope>
    <source>
        <strain evidence="5 6">GH2-6</strain>
    </source>
</reference>
<evidence type="ECO:0000256" key="2">
    <source>
        <dbReference type="ARBA" id="ARBA00023002"/>
    </source>
</evidence>
<protein>
    <submittedName>
        <fullName evidence="5">SDR family oxidoreductase</fullName>
    </submittedName>
</protein>
<dbReference type="PANTHER" id="PTHR43115">
    <property type="entry name" value="DEHYDROGENASE/REDUCTASE SDR FAMILY MEMBER 11"/>
    <property type="match status" value="1"/>
</dbReference>
<dbReference type="Gene3D" id="3.40.50.720">
    <property type="entry name" value="NAD(P)-binding Rossmann-like Domain"/>
    <property type="match status" value="1"/>
</dbReference>
<keyword evidence="6" id="KW-1185">Reference proteome</keyword>
<dbReference type="GO" id="GO:0016616">
    <property type="term" value="F:oxidoreductase activity, acting on the CH-OH group of donors, NAD or NADP as acceptor"/>
    <property type="evidence" value="ECO:0007669"/>
    <property type="project" value="UniProtKB-ARBA"/>
</dbReference>
<dbReference type="InterPro" id="IPR002347">
    <property type="entry name" value="SDR_fam"/>
</dbReference>
<dbReference type="PRINTS" id="PR00081">
    <property type="entry name" value="GDHRDH"/>
</dbReference>
<dbReference type="InterPro" id="IPR020904">
    <property type="entry name" value="Sc_DH/Rdtase_CS"/>
</dbReference>
<dbReference type="PROSITE" id="PS00061">
    <property type="entry name" value="ADH_SHORT"/>
    <property type="match status" value="1"/>
</dbReference>